<proteinExistence type="predicted"/>
<dbReference type="RefSeq" id="WP_059267209.1">
    <property type="nucleotide sequence ID" value="NZ_JBIRUT010000034.1"/>
</dbReference>
<evidence type="ECO:0000313" key="2">
    <source>
        <dbReference type="Proteomes" id="UP001611397"/>
    </source>
</evidence>
<accession>A0ABW7VMY9</accession>
<dbReference type="Proteomes" id="UP001611397">
    <property type="component" value="Unassembled WGS sequence"/>
</dbReference>
<name>A0ABW7VMY9_STROI</name>
<reference evidence="1 2" key="1">
    <citation type="submission" date="2024-10" db="EMBL/GenBank/DDBJ databases">
        <title>The Natural Products Discovery Center: Release of the First 8490 Sequenced Strains for Exploring Actinobacteria Biosynthetic Diversity.</title>
        <authorList>
            <person name="Kalkreuter E."/>
            <person name="Kautsar S.A."/>
            <person name="Yang D."/>
            <person name="Bader C.D."/>
            <person name="Teijaro C.N."/>
            <person name="Fluegel L."/>
            <person name="Davis C.M."/>
            <person name="Simpson J.R."/>
            <person name="Lauterbach L."/>
            <person name="Steele A.D."/>
            <person name="Gui C."/>
            <person name="Meng S."/>
            <person name="Li G."/>
            <person name="Viehrig K."/>
            <person name="Ye F."/>
            <person name="Su P."/>
            <person name="Kiefer A.F."/>
            <person name="Nichols A."/>
            <person name="Cepeda A.J."/>
            <person name="Yan W."/>
            <person name="Fan B."/>
            <person name="Jiang Y."/>
            <person name="Adhikari A."/>
            <person name="Zheng C.-J."/>
            <person name="Schuster L."/>
            <person name="Cowan T.M."/>
            <person name="Smanski M.J."/>
            <person name="Chevrette M.G."/>
            <person name="De Carvalho L.P.S."/>
            <person name="Shen B."/>
        </authorList>
    </citation>
    <scope>NUCLEOTIDE SEQUENCE [LARGE SCALE GENOMIC DNA]</scope>
    <source>
        <strain evidence="1 2">NPDC020295</strain>
    </source>
</reference>
<comment type="caution">
    <text evidence="1">The sequence shown here is derived from an EMBL/GenBank/DDBJ whole genome shotgun (WGS) entry which is preliminary data.</text>
</comment>
<dbReference type="EMBL" id="JBIRWM010000044">
    <property type="protein sequence ID" value="MFI2162729.1"/>
    <property type="molecule type" value="Genomic_DNA"/>
</dbReference>
<evidence type="ECO:0000313" key="1">
    <source>
        <dbReference type="EMBL" id="MFI2162729.1"/>
    </source>
</evidence>
<gene>
    <name evidence="1" type="ORF">ACH49L_45190</name>
</gene>
<protein>
    <submittedName>
        <fullName evidence="1">Uncharacterized protein</fullName>
    </submittedName>
</protein>
<keyword evidence="2" id="KW-1185">Reference proteome</keyword>
<organism evidence="1 2">
    <name type="scientific">Streptomyces olivaceoviridis</name>
    <name type="common">Streptomyces corchorusii</name>
    <dbReference type="NCBI Taxonomy" id="1921"/>
    <lineage>
        <taxon>Bacteria</taxon>
        <taxon>Bacillati</taxon>
        <taxon>Actinomycetota</taxon>
        <taxon>Actinomycetes</taxon>
        <taxon>Kitasatosporales</taxon>
        <taxon>Streptomycetaceae</taxon>
        <taxon>Streptomyces</taxon>
    </lineage>
</organism>
<sequence length="73" mass="7611">MGSAPVVAHRPSQSGGRRVTVHWHGRDEVLGLAHSDHDLVVFLEAAGVGDPDGALGDPLGGMARGRPHQWSVA</sequence>